<dbReference type="GO" id="GO:0000976">
    <property type="term" value="F:transcription cis-regulatory region binding"/>
    <property type="evidence" value="ECO:0007669"/>
    <property type="project" value="TreeGrafter"/>
</dbReference>
<evidence type="ECO:0000256" key="8">
    <source>
        <dbReference type="ARBA" id="ARBA00024343"/>
    </source>
</evidence>
<feature type="region of interest" description="Disordered" evidence="9">
    <location>
        <begin position="138"/>
        <end position="175"/>
    </location>
</feature>
<evidence type="ECO:0000256" key="1">
    <source>
        <dbReference type="ARBA" id="ARBA00004123"/>
    </source>
</evidence>
<keyword evidence="6" id="KW-0804">Transcription</keyword>
<dbReference type="GO" id="GO:0005634">
    <property type="term" value="C:nucleus"/>
    <property type="evidence" value="ECO:0007669"/>
    <property type="project" value="UniProtKB-SubCell"/>
</dbReference>
<organism evidence="11">
    <name type="scientific">Malus domestica</name>
    <name type="common">Apple</name>
    <name type="synonym">Pyrus malus</name>
    <dbReference type="NCBI Taxonomy" id="3750"/>
    <lineage>
        <taxon>Eukaryota</taxon>
        <taxon>Viridiplantae</taxon>
        <taxon>Streptophyta</taxon>
        <taxon>Embryophyta</taxon>
        <taxon>Tracheophyta</taxon>
        <taxon>Spermatophyta</taxon>
        <taxon>Magnoliopsida</taxon>
        <taxon>eudicotyledons</taxon>
        <taxon>Gunneridae</taxon>
        <taxon>Pentapetalae</taxon>
        <taxon>rosids</taxon>
        <taxon>fabids</taxon>
        <taxon>Rosales</taxon>
        <taxon>Rosaceae</taxon>
        <taxon>Amygdaloideae</taxon>
        <taxon>Maleae</taxon>
        <taxon>Malus</taxon>
    </lineage>
</organism>
<reference evidence="11" key="1">
    <citation type="journal article" date="2012" name="Mol. Genet. Genomics">
        <title>Genome-wide analysis and expression profiling of the DREB transcription factor gene family in Malus under abiotic stress.</title>
        <authorList>
            <person name="Zhao T."/>
            <person name="Liang D."/>
            <person name="Wang P."/>
            <person name="Liu J."/>
            <person name="Ma F."/>
        </authorList>
    </citation>
    <scope>NUCLEOTIDE SEQUENCE</scope>
</reference>
<keyword evidence="5" id="KW-0010">Activator</keyword>
<keyword evidence="4" id="KW-0238">DNA-binding</keyword>
<dbReference type="InterPro" id="IPR016177">
    <property type="entry name" value="DNA-bd_dom_sf"/>
</dbReference>
<gene>
    <name evidence="11" type="primary">DREB2-2</name>
</gene>
<evidence type="ECO:0000256" key="4">
    <source>
        <dbReference type="ARBA" id="ARBA00023125"/>
    </source>
</evidence>
<feature type="region of interest" description="Disordered" evidence="9">
    <location>
        <begin position="1"/>
        <end position="78"/>
    </location>
</feature>
<comment type="similarity">
    <text evidence="8">Belongs to the AP2/ERF transcription factor family. ERF subfamily.</text>
</comment>
<feature type="non-terminal residue" evidence="11">
    <location>
        <position position="1"/>
    </location>
</feature>
<name>I1Z674_MALDO</name>
<feature type="compositionally biased region" description="Basic and acidic residues" evidence="9">
    <location>
        <begin position="35"/>
        <end position="45"/>
    </location>
</feature>
<dbReference type="GO" id="GO:0045893">
    <property type="term" value="P:positive regulation of DNA-templated transcription"/>
    <property type="evidence" value="ECO:0007669"/>
    <property type="project" value="TreeGrafter"/>
</dbReference>
<dbReference type="EMBL" id="JQ669817">
    <property type="protein sequence ID" value="AFJ14633.1"/>
    <property type="molecule type" value="mRNA"/>
</dbReference>
<protein>
    <submittedName>
        <fullName evidence="11">Dehydration-responsive element-binding protein (DREB2)</fullName>
    </submittedName>
</protein>
<dbReference type="FunFam" id="3.30.730.10:FF:000001">
    <property type="entry name" value="Ethylene-responsive transcription factor 2"/>
    <property type="match status" value="1"/>
</dbReference>
<dbReference type="SMR" id="I1Z674"/>
<dbReference type="InterPro" id="IPR001471">
    <property type="entry name" value="AP2/ERF_dom"/>
</dbReference>
<dbReference type="CDD" id="cd00018">
    <property type="entry name" value="AP2"/>
    <property type="match status" value="1"/>
</dbReference>
<dbReference type="GO" id="GO:0003700">
    <property type="term" value="F:DNA-binding transcription factor activity"/>
    <property type="evidence" value="ECO:0007669"/>
    <property type="project" value="InterPro"/>
</dbReference>
<dbReference type="Pfam" id="PF00847">
    <property type="entry name" value="AP2"/>
    <property type="match status" value="1"/>
</dbReference>
<dbReference type="SMART" id="SM00380">
    <property type="entry name" value="AP2"/>
    <property type="match status" value="1"/>
</dbReference>
<evidence type="ECO:0000313" key="11">
    <source>
        <dbReference type="EMBL" id="AFJ14633.1"/>
    </source>
</evidence>
<proteinExistence type="evidence at transcript level"/>
<feature type="compositionally biased region" description="Low complexity" evidence="9">
    <location>
        <begin position="149"/>
        <end position="175"/>
    </location>
</feature>
<accession>I1Z674</accession>
<evidence type="ECO:0000256" key="3">
    <source>
        <dbReference type="ARBA" id="ARBA00023016"/>
    </source>
</evidence>
<evidence type="ECO:0000256" key="7">
    <source>
        <dbReference type="ARBA" id="ARBA00023242"/>
    </source>
</evidence>
<evidence type="ECO:0000256" key="2">
    <source>
        <dbReference type="ARBA" id="ARBA00023015"/>
    </source>
</evidence>
<dbReference type="PRINTS" id="PR00367">
    <property type="entry name" value="ETHRSPELEMNT"/>
</dbReference>
<evidence type="ECO:0000256" key="5">
    <source>
        <dbReference type="ARBA" id="ARBA00023159"/>
    </source>
</evidence>
<dbReference type="InterPro" id="IPR036955">
    <property type="entry name" value="AP2/ERF_dom_sf"/>
</dbReference>
<evidence type="ECO:0000256" key="9">
    <source>
        <dbReference type="SAM" id="MobiDB-lite"/>
    </source>
</evidence>
<feature type="domain" description="AP2/ERF" evidence="10">
    <location>
        <begin position="80"/>
        <end position="137"/>
    </location>
</feature>
<sequence>MGAYDQGVNMPSLPLDSSRKRKTRSRRDGNSVADTLEKWKEHNKQLESATEEGKKRKVPAKGSKKGCMKGKGGPENARCNYRGVRQRTWGKWVAEIREPDRGSRLWLGTFPTAVDAALAYDEAAKAMYGDGARLNLPHAVNNHPSSSQETSSVATPSGSSAAATPGCSTSTSTSSLSEVCADENSKLFLDVKKEDGEGESRMYPLSGAVPQASGMVKQEVNEDFDMDYLRNNQQQPVGMVKPEVNEVFDMDYLRNNQQQRGVEDHNPNGGDGFVGDYSENFTMGELFDMDEMFDVNELLMPPDDISLCNSGPEQVSRPDVGQPGMETLSSEGPSNLSYQLQYPDAKLLGSLPHMEQAPLDFEYSFDFMKQEEGSNLTSQNDQGYFNLGPSDLGLGGFTEVELVNATEGSFDIAFRNIRMFKDVGWIPPHQLGFHGGVSLLHSFGAFRFGGSAWFGSLAHSSSWGSTWLERLGATRLVAALLGSALAWTLKFHCLDFAGDLGLSASVPLLLSCSSDLSRCSLVPVALVHRGDAGVLANLVLAFVCCYCESRRLTMTLLWSRTFAMILCGLVIQ</sequence>
<evidence type="ECO:0000256" key="6">
    <source>
        <dbReference type="ARBA" id="ARBA00023163"/>
    </source>
</evidence>
<evidence type="ECO:0000259" key="10">
    <source>
        <dbReference type="PROSITE" id="PS51032"/>
    </source>
</evidence>
<dbReference type="AlphaFoldDB" id="I1Z674"/>
<dbReference type="PANTHER" id="PTHR31241:SF62">
    <property type="entry name" value="DEHYDRATION-RESPONSIVE ELEMENT-BINDING PROTEIN 2D"/>
    <property type="match status" value="1"/>
</dbReference>
<dbReference type="GO" id="GO:0006950">
    <property type="term" value="P:response to stress"/>
    <property type="evidence" value="ECO:0007669"/>
    <property type="project" value="TreeGrafter"/>
</dbReference>
<keyword evidence="2" id="KW-0805">Transcription regulation</keyword>
<feature type="compositionally biased region" description="Basic residues" evidence="9">
    <location>
        <begin position="55"/>
        <end position="68"/>
    </location>
</feature>
<dbReference type="PANTHER" id="PTHR31241">
    <property type="entry name" value="DEHYDRATION-RESPONSIVE ELEMENT-BINDING PROTEIN 2C"/>
    <property type="match status" value="1"/>
</dbReference>
<dbReference type="PROSITE" id="PS51032">
    <property type="entry name" value="AP2_ERF"/>
    <property type="match status" value="1"/>
</dbReference>
<dbReference type="Gene3D" id="3.30.730.10">
    <property type="entry name" value="AP2/ERF domain"/>
    <property type="match status" value="1"/>
</dbReference>
<dbReference type="SUPFAM" id="SSF54171">
    <property type="entry name" value="DNA-binding domain"/>
    <property type="match status" value="1"/>
</dbReference>
<keyword evidence="3" id="KW-0346">Stress response</keyword>
<keyword evidence="7" id="KW-0539">Nucleus</keyword>
<comment type="subcellular location">
    <subcellularLocation>
        <location evidence="1">Nucleus</location>
    </subcellularLocation>
</comment>